<evidence type="ECO:0000256" key="3">
    <source>
        <dbReference type="ARBA" id="ARBA00023163"/>
    </source>
</evidence>
<dbReference type="PANTHER" id="PTHR44846:SF1">
    <property type="entry name" value="MANNOSYL-D-GLYCERATE TRANSPORT_METABOLISM SYSTEM REPRESSOR MNGR-RELATED"/>
    <property type="match status" value="1"/>
</dbReference>
<dbReference type="AlphaFoldDB" id="A0A0Q1DTH8"/>
<dbReference type="InterPro" id="IPR036388">
    <property type="entry name" value="WH-like_DNA-bd_sf"/>
</dbReference>
<dbReference type="Proteomes" id="UP000050517">
    <property type="component" value="Unassembled WGS sequence"/>
</dbReference>
<dbReference type="Gene3D" id="3.40.1410.10">
    <property type="entry name" value="Chorismate lyase-like"/>
    <property type="match status" value="1"/>
</dbReference>
<reference evidence="5 6" key="1">
    <citation type="submission" date="2015-10" db="EMBL/GenBank/DDBJ databases">
        <title>Corynebacteirum lowii and Corynebacterium oculi species nova, derived from human clinical disease and and emended description of Corynebacterium mastiditis.</title>
        <authorList>
            <person name="Bernard K."/>
            <person name="Pacheco A.L."/>
            <person name="Mcdougall C."/>
            <person name="Burtx T."/>
            <person name="Weibe D."/>
            <person name="Tyler S."/>
            <person name="Olson A.B."/>
            <person name="Cnockaert M."/>
            <person name="Eguchi H."/>
            <person name="Kuwahara T."/>
            <person name="Nakayama-Imaohji H."/>
            <person name="Boudewijins M."/>
            <person name="Van Hoecke F."/>
            <person name="Bernier A.-M."/>
            <person name="Vandamme P."/>
        </authorList>
    </citation>
    <scope>NUCLEOTIDE SEQUENCE [LARGE SCALE GENOMIC DNA]</scope>
    <source>
        <strain evidence="5 6">NML 130210</strain>
    </source>
</reference>
<dbReference type="InterPro" id="IPR036390">
    <property type="entry name" value="WH_DNA-bd_sf"/>
</dbReference>
<organism evidence="5 6">
    <name type="scientific">Corynebacterium oculi</name>
    <dbReference type="NCBI Taxonomy" id="1544416"/>
    <lineage>
        <taxon>Bacteria</taxon>
        <taxon>Bacillati</taxon>
        <taxon>Actinomycetota</taxon>
        <taxon>Actinomycetes</taxon>
        <taxon>Mycobacteriales</taxon>
        <taxon>Corynebacteriaceae</taxon>
        <taxon>Corynebacterium</taxon>
    </lineage>
</organism>
<dbReference type="InterPro" id="IPR050679">
    <property type="entry name" value="Bact_HTH_transcr_reg"/>
</dbReference>
<evidence type="ECO:0000313" key="6">
    <source>
        <dbReference type="Proteomes" id="UP000050517"/>
    </source>
</evidence>
<feature type="domain" description="HTH gntR-type" evidence="4">
    <location>
        <begin position="16"/>
        <end position="83"/>
    </location>
</feature>
<dbReference type="Gene3D" id="1.10.10.10">
    <property type="entry name" value="Winged helix-like DNA-binding domain superfamily/Winged helix DNA-binding domain"/>
    <property type="match status" value="1"/>
</dbReference>
<evidence type="ECO:0000256" key="2">
    <source>
        <dbReference type="ARBA" id="ARBA00023125"/>
    </source>
</evidence>
<evidence type="ECO:0000313" key="5">
    <source>
        <dbReference type="EMBL" id="KQB83371.1"/>
    </source>
</evidence>
<accession>A0A0Q1DTH8</accession>
<dbReference type="STRING" id="1544416.Cocul_02346"/>
<sequence>MPEPELPPGEVLGDTAPKHTQLREILEELCTTRLHPGDMLPSERAIEQAYGVSRITVRRALGDLVAAGKIRRERGKGTFVAPSPLVSRPHLASFSSEMRAQDVTASSRILLAERGTPPPEVARWFGTPEHQPHIRLRRLRLGNGEPYAIDDAWYHAGLAPDLLETDVYNSVYTILEQRYGLRITDATQTITAVSATTGAAVLLDVAPKTALLSIERQSRAGEAHVEYCSSVYRTDRYRMKARVSRSRDDYSG</sequence>
<evidence type="ECO:0000259" key="4">
    <source>
        <dbReference type="PROSITE" id="PS50949"/>
    </source>
</evidence>
<dbReference type="EMBL" id="LKST01000004">
    <property type="protein sequence ID" value="KQB83371.1"/>
    <property type="molecule type" value="Genomic_DNA"/>
</dbReference>
<dbReference type="InterPro" id="IPR000524">
    <property type="entry name" value="Tscrpt_reg_HTH_GntR"/>
</dbReference>
<dbReference type="SUPFAM" id="SSF46785">
    <property type="entry name" value="Winged helix' DNA-binding domain"/>
    <property type="match status" value="1"/>
</dbReference>
<comment type="caution">
    <text evidence="5">The sequence shown here is derived from an EMBL/GenBank/DDBJ whole genome shotgun (WGS) entry which is preliminary data.</text>
</comment>
<proteinExistence type="predicted"/>
<dbReference type="SMART" id="SM00866">
    <property type="entry name" value="UTRA"/>
    <property type="match status" value="1"/>
</dbReference>
<dbReference type="PANTHER" id="PTHR44846">
    <property type="entry name" value="MANNOSYL-D-GLYCERATE TRANSPORT/METABOLISM SYSTEM REPRESSOR MNGR-RELATED"/>
    <property type="match status" value="1"/>
</dbReference>
<dbReference type="GO" id="GO:0003700">
    <property type="term" value="F:DNA-binding transcription factor activity"/>
    <property type="evidence" value="ECO:0007669"/>
    <property type="project" value="InterPro"/>
</dbReference>
<dbReference type="InterPro" id="IPR011663">
    <property type="entry name" value="UTRA"/>
</dbReference>
<dbReference type="RefSeq" id="WP_055123382.1">
    <property type="nucleotide sequence ID" value="NZ_LKST01000004.1"/>
</dbReference>
<dbReference type="SUPFAM" id="SSF64288">
    <property type="entry name" value="Chorismate lyase-like"/>
    <property type="match status" value="1"/>
</dbReference>
<dbReference type="Pfam" id="PF07702">
    <property type="entry name" value="UTRA"/>
    <property type="match status" value="1"/>
</dbReference>
<keyword evidence="2" id="KW-0238">DNA-binding</keyword>
<dbReference type="CDD" id="cd07377">
    <property type="entry name" value="WHTH_GntR"/>
    <property type="match status" value="1"/>
</dbReference>
<protein>
    <submittedName>
        <fullName evidence="5">HTH-type transcriptional repressor DasR</fullName>
    </submittedName>
</protein>
<keyword evidence="6" id="KW-1185">Reference proteome</keyword>
<dbReference type="Pfam" id="PF00392">
    <property type="entry name" value="GntR"/>
    <property type="match status" value="1"/>
</dbReference>
<name>A0A0Q1DTH8_9CORY</name>
<dbReference type="SMART" id="SM00345">
    <property type="entry name" value="HTH_GNTR"/>
    <property type="match status" value="1"/>
</dbReference>
<evidence type="ECO:0000256" key="1">
    <source>
        <dbReference type="ARBA" id="ARBA00023015"/>
    </source>
</evidence>
<dbReference type="GO" id="GO:0003677">
    <property type="term" value="F:DNA binding"/>
    <property type="evidence" value="ECO:0007669"/>
    <property type="project" value="UniProtKB-KW"/>
</dbReference>
<keyword evidence="3" id="KW-0804">Transcription</keyword>
<gene>
    <name evidence="5" type="primary">dasR</name>
    <name evidence="5" type="ORF">Cocul_02346</name>
</gene>
<dbReference type="PATRIC" id="fig|1544416.3.peg.2351"/>
<dbReference type="PRINTS" id="PR00035">
    <property type="entry name" value="HTHGNTR"/>
</dbReference>
<keyword evidence="1" id="KW-0805">Transcription regulation</keyword>
<dbReference type="GO" id="GO:0045892">
    <property type="term" value="P:negative regulation of DNA-templated transcription"/>
    <property type="evidence" value="ECO:0007669"/>
    <property type="project" value="TreeGrafter"/>
</dbReference>
<dbReference type="InterPro" id="IPR028978">
    <property type="entry name" value="Chorismate_lyase_/UTRA_dom_sf"/>
</dbReference>
<dbReference type="PROSITE" id="PS50949">
    <property type="entry name" value="HTH_GNTR"/>
    <property type="match status" value="1"/>
</dbReference>